<organism evidence="2 3">
    <name type="scientific">Kitasatospora cinereorecta</name>
    <dbReference type="NCBI Taxonomy" id="285560"/>
    <lineage>
        <taxon>Bacteria</taxon>
        <taxon>Bacillati</taxon>
        <taxon>Actinomycetota</taxon>
        <taxon>Actinomycetes</taxon>
        <taxon>Kitasatosporales</taxon>
        <taxon>Streptomycetaceae</taxon>
        <taxon>Kitasatospora</taxon>
    </lineage>
</organism>
<dbReference type="InterPro" id="IPR038578">
    <property type="entry name" value="GT29-like_sf"/>
</dbReference>
<feature type="region of interest" description="Disordered" evidence="1">
    <location>
        <begin position="19"/>
        <end position="42"/>
    </location>
</feature>
<accession>A0ABW0VNR2</accession>
<dbReference type="Proteomes" id="UP001596066">
    <property type="component" value="Unassembled WGS sequence"/>
</dbReference>
<comment type="caution">
    <text evidence="2">The sequence shown here is derived from an EMBL/GenBank/DDBJ whole genome shotgun (WGS) entry which is preliminary data.</text>
</comment>
<evidence type="ECO:0000256" key="1">
    <source>
        <dbReference type="SAM" id="MobiDB-lite"/>
    </source>
</evidence>
<reference evidence="3" key="1">
    <citation type="journal article" date="2019" name="Int. J. Syst. Evol. Microbiol.">
        <title>The Global Catalogue of Microorganisms (GCM) 10K type strain sequencing project: providing services to taxonomists for standard genome sequencing and annotation.</title>
        <authorList>
            <consortium name="The Broad Institute Genomics Platform"/>
            <consortium name="The Broad Institute Genome Sequencing Center for Infectious Disease"/>
            <person name="Wu L."/>
            <person name="Ma J."/>
        </authorList>
    </citation>
    <scope>NUCLEOTIDE SEQUENCE [LARGE SCALE GENOMIC DNA]</scope>
    <source>
        <strain evidence="3">CGMCC 4.1622</strain>
    </source>
</reference>
<protein>
    <submittedName>
        <fullName evidence="2">Uncharacterized protein</fullName>
    </submittedName>
</protein>
<gene>
    <name evidence="2" type="ORF">ACFPZF_40660</name>
</gene>
<dbReference type="Gene3D" id="3.90.1480.20">
    <property type="entry name" value="Glycosyl transferase family 29"/>
    <property type="match status" value="1"/>
</dbReference>
<evidence type="ECO:0000313" key="3">
    <source>
        <dbReference type="Proteomes" id="UP001596066"/>
    </source>
</evidence>
<sequence>LNDIVGNLEDQKNVFGYSLNDQKQKQTSHYYRSSPAASSHTHDWDAERDYFDEIVRQSVA</sequence>
<feature type="compositionally biased region" description="Polar residues" evidence="1">
    <location>
        <begin position="19"/>
        <end position="39"/>
    </location>
</feature>
<feature type="non-terminal residue" evidence="2">
    <location>
        <position position="1"/>
    </location>
</feature>
<dbReference type="EMBL" id="JBHSOC010000315">
    <property type="protein sequence ID" value="MFC5647533.1"/>
    <property type="molecule type" value="Genomic_DNA"/>
</dbReference>
<name>A0ABW0VNR2_9ACTN</name>
<dbReference type="RefSeq" id="WP_380233160.1">
    <property type="nucleotide sequence ID" value="NZ_JBHSOC010000315.1"/>
</dbReference>
<evidence type="ECO:0000313" key="2">
    <source>
        <dbReference type="EMBL" id="MFC5647533.1"/>
    </source>
</evidence>
<keyword evidence="3" id="KW-1185">Reference proteome</keyword>
<proteinExistence type="predicted"/>